<keyword evidence="6 9" id="KW-0418">Kinase</keyword>
<evidence type="ECO:0000256" key="5">
    <source>
        <dbReference type="ARBA" id="ARBA00022741"/>
    </source>
</evidence>
<reference evidence="9 10" key="1">
    <citation type="journal article" date="2013" name="ISME J.">
        <title>A metabolic model for members of the genus Tetrasphaera involved in enhanced biological phosphorus removal.</title>
        <authorList>
            <person name="Kristiansen R."/>
            <person name="Nguyen H.T.T."/>
            <person name="Saunders A.M."/>
            <person name="Nielsen J.L."/>
            <person name="Wimmer R."/>
            <person name="Le V.Q."/>
            <person name="McIlroy S.J."/>
            <person name="Petrovski S."/>
            <person name="Seviour R.J."/>
            <person name="Calteau A."/>
            <person name="Nielsen K.L."/>
            <person name="Nielsen P.H."/>
        </authorList>
    </citation>
    <scope>NUCLEOTIDE SEQUENCE [LARGE SCALE GENOMIC DNA]</scope>
    <source>
        <strain evidence="9 10">Ben 74</strain>
    </source>
</reference>
<sequence length="496" mass="53897">MAGTFGDRLRTETTLGEASIHWLQLLMSDWQLLADLSYADLVLWVLTRDGRWRAVGHVRPTTGQMVFFEDIVGRDAVGDRRGLLERAVAEGSMVRRGAPVLDQDQAVREEAIPVRAGGEVAGVVTRHTNLSTIPTPSRLELSYQALAGHLVRMLATGEWPQSGAPTGFRRGAPRVSDGLVHLNPDGVVLYATPNALSAVHRLGHTGDVIGEVFAQVILGVMNDTGPVDESLAIVLTGRAAWRSEVQTRSGAVAVRAIPITENNNRIGAIVLIRDVSDLRRRESELLSKDATIREIHHRVKNNLQTVAALLRLQARRLPDGAGRDALAEAVRRVSAIAVVHETLSLGFDETVDFDDVVRRSQRMVVEVATTSEQPIASEVHGTFGRVRAEDAMALALIMSELIQNAAEHALRETGGLLRISAHREHAPEGDVLEVSICDDGTGLPSGFRPSMAGLGTQIVVSLVSDLRGVIRWEENHPRGTCVRFSARLRSLDSADE</sequence>
<proteinExistence type="predicted"/>
<keyword evidence="5" id="KW-0547">Nucleotide-binding</keyword>
<dbReference type="InterPro" id="IPR003594">
    <property type="entry name" value="HATPase_dom"/>
</dbReference>
<evidence type="ECO:0000256" key="7">
    <source>
        <dbReference type="ARBA" id="ARBA00022840"/>
    </source>
</evidence>
<dbReference type="Proteomes" id="UP000035720">
    <property type="component" value="Unassembled WGS sequence"/>
</dbReference>
<dbReference type="InterPro" id="IPR036890">
    <property type="entry name" value="HATPase_C_sf"/>
</dbReference>
<dbReference type="EMBL" id="CAJC01000150">
    <property type="protein sequence ID" value="CCI53471.1"/>
    <property type="molecule type" value="Genomic_DNA"/>
</dbReference>
<dbReference type="InterPro" id="IPR011495">
    <property type="entry name" value="Sig_transdc_His_kin_sub2_dim/P"/>
</dbReference>
<name>A0A077M849_9MICO</name>
<dbReference type="SMART" id="SM00387">
    <property type="entry name" value="HATPase_c"/>
    <property type="match status" value="1"/>
</dbReference>
<dbReference type="InterPro" id="IPR022066">
    <property type="entry name" value="PdtaS_GAF"/>
</dbReference>
<dbReference type="PANTHER" id="PTHR41523">
    <property type="entry name" value="TWO-COMPONENT SYSTEM SENSOR PROTEIN"/>
    <property type="match status" value="1"/>
</dbReference>
<evidence type="ECO:0000256" key="3">
    <source>
        <dbReference type="ARBA" id="ARBA00022553"/>
    </source>
</evidence>
<evidence type="ECO:0000313" key="10">
    <source>
        <dbReference type="Proteomes" id="UP000035720"/>
    </source>
</evidence>
<dbReference type="Pfam" id="PF12282">
    <property type="entry name" value="GAF_PdtaS"/>
    <property type="match status" value="1"/>
</dbReference>
<comment type="caution">
    <text evidence="9">The sequence shown here is derived from an EMBL/GenBank/DDBJ whole genome shotgun (WGS) entry which is preliminary data.</text>
</comment>
<evidence type="ECO:0000256" key="4">
    <source>
        <dbReference type="ARBA" id="ARBA00022679"/>
    </source>
</evidence>
<dbReference type="Pfam" id="PF02518">
    <property type="entry name" value="HATPase_c"/>
    <property type="match status" value="1"/>
</dbReference>
<dbReference type="GO" id="GO:0004673">
    <property type="term" value="F:protein histidine kinase activity"/>
    <property type="evidence" value="ECO:0007669"/>
    <property type="project" value="UniProtKB-EC"/>
</dbReference>
<gene>
    <name evidence="9" type="primary">pdtaS</name>
    <name evidence="9" type="ORF">BN13_40023</name>
</gene>
<evidence type="ECO:0000313" key="9">
    <source>
        <dbReference type="EMBL" id="CCI53471.1"/>
    </source>
</evidence>
<keyword evidence="7" id="KW-0067">ATP-binding</keyword>
<protein>
    <recommendedName>
        <fullName evidence="2">histidine kinase</fullName>
        <ecNumber evidence="2">2.7.13.3</ecNumber>
    </recommendedName>
</protein>
<accession>A0A077M849</accession>
<keyword evidence="10" id="KW-1185">Reference proteome</keyword>
<dbReference type="EC" id="2.7.13.3" evidence="2"/>
<dbReference type="Gene3D" id="3.30.565.10">
    <property type="entry name" value="Histidine kinase-like ATPase, C-terminal domain"/>
    <property type="match status" value="1"/>
</dbReference>
<dbReference type="Gene3D" id="3.30.450.280">
    <property type="entry name" value="GAF domain"/>
    <property type="match status" value="1"/>
</dbReference>
<dbReference type="InterPro" id="IPR035965">
    <property type="entry name" value="PAS-like_dom_sf"/>
</dbReference>
<keyword evidence="3" id="KW-0597">Phosphoprotein</keyword>
<dbReference type="InterPro" id="IPR013656">
    <property type="entry name" value="PAS_4"/>
</dbReference>
<dbReference type="PANTHER" id="PTHR41523:SF8">
    <property type="entry name" value="ETHYLENE RESPONSE SENSOR PROTEIN"/>
    <property type="match status" value="1"/>
</dbReference>
<evidence type="ECO:0000259" key="8">
    <source>
        <dbReference type="PROSITE" id="PS50109"/>
    </source>
</evidence>
<dbReference type="Gene3D" id="3.30.450.20">
    <property type="entry name" value="PAS domain"/>
    <property type="match status" value="1"/>
</dbReference>
<evidence type="ECO:0000256" key="6">
    <source>
        <dbReference type="ARBA" id="ARBA00022777"/>
    </source>
</evidence>
<dbReference type="InterPro" id="IPR038424">
    <property type="entry name" value="H_kinase_PdtaS_GAF_sf"/>
</dbReference>
<evidence type="ECO:0000256" key="1">
    <source>
        <dbReference type="ARBA" id="ARBA00000085"/>
    </source>
</evidence>
<evidence type="ECO:0000256" key="2">
    <source>
        <dbReference type="ARBA" id="ARBA00012438"/>
    </source>
</evidence>
<organism evidence="9 10">
    <name type="scientific">Nostocoides jenkinsii Ben 74</name>
    <dbReference type="NCBI Taxonomy" id="1193518"/>
    <lineage>
        <taxon>Bacteria</taxon>
        <taxon>Bacillati</taxon>
        <taxon>Actinomycetota</taxon>
        <taxon>Actinomycetes</taxon>
        <taxon>Micrococcales</taxon>
        <taxon>Intrasporangiaceae</taxon>
        <taxon>Nostocoides</taxon>
    </lineage>
</organism>
<keyword evidence="4 9" id="KW-0808">Transferase</keyword>
<dbReference type="Pfam" id="PF08448">
    <property type="entry name" value="PAS_4"/>
    <property type="match status" value="1"/>
</dbReference>
<feature type="domain" description="Histidine kinase" evidence="8">
    <location>
        <begin position="294"/>
        <end position="490"/>
    </location>
</feature>
<dbReference type="STRING" id="1193518.BN13_40023"/>
<comment type="catalytic activity">
    <reaction evidence="1">
        <text>ATP + protein L-histidine = ADP + protein N-phospho-L-histidine.</text>
        <dbReference type="EC" id="2.7.13.3"/>
    </reaction>
</comment>
<dbReference type="GO" id="GO:0005524">
    <property type="term" value="F:ATP binding"/>
    <property type="evidence" value="ECO:0007669"/>
    <property type="project" value="UniProtKB-KW"/>
</dbReference>
<dbReference type="RefSeq" id="WP_235433897.1">
    <property type="nucleotide sequence ID" value="NZ_HF571038.1"/>
</dbReference>
<dbReference type="AlphaFoldDB" id="A0A077M849"/>
<dbReference type="SUPFAM" id="SSF55874">
    <property type="entry name" value="ATPase domain of HSP90 chaperone/DNA topoisomerase II/histidine kinase"/>
    <property type="match status" value="1"/>
</dbReference>
<dbReference type="Pfam" id="PF07568">
    <property type="entry name" value="HisKA_2"/>
    <property type="match status" value="1"/>
</dbReference>
<dbReference type="PROSITE" id="PS50109">
    <property type="entry name" value="HIS_KIN"/>
    <property type="match status" value="1"/>
</dbReference>
<dbReference type="SUPFAM" id="SSF55785">
    <property type="entry name" value="PYP-like sensor domain (PAS domain)"/>
    <property type="match status" value="1"/>
</dbReference>
<dbReference type="InterPro" id="IPR005467">
    <property type="entry name" value="His_kinase_dom"/>
</dbReference>